<dbReference type="Pfam" id="PF00430">
    <property type="entry name" value="ATP-synt_B"/>
    <property type="match status" value="1"/>
</dbReference>
<evidence type="ECO:0000256" key="6">
    <source>
        <dbReference type="ARBA" id="ARBA00022781"/>
    </source>
</evidence>
<proteinExistence type="inferred from homology"/>
<evidence type="ECO:0000256" key="2">
    <source>
        <dbReference type="ARBA" id="ARBA00022448"/>
    </source>
</evidence>
<comment type="subunit">
    <text evidence="13">F-type ATPases have 2 components, F(1) - the catalytic core - and F(0) - the membrane proton channel. F(1) has five subunits: alpha(3), beta(3), gamma(1), delta(1), epsilon(1). F(0) has four main subunits: a(1), b(2) and c(10-14). The alpha and beta chains form an alternating ring which encloses part of the gamma chain. F(1) is attached to F(0) by a central stalk formed by the gamma and epsilon chains, while a peripheral stalk is formed by the delta and b chains.</text>
</comment>
<dbReference type="HAMAP" id="MF_01398">
    <property type="entry name" value="ATP_synth_b_bprime"/>
    <property type="match status" value="1"/>
</dbReference>
<protein>
    <recommendedName>
        <fullName evidence="15">ATP synthase subunit b</fullName>
    </recommendedName>
    <alternativeName>
        <fullName evidence="15">ATP synthase F(0) sector subunit b</fullName>
    </alternativeName>
    <alternativeName>
        <fullName evidence="15">ATPase subunit I</fullName>
    </alternativeName>
    <alternativeName>
        <fullName evidence="15">F-type ATPase subunit b</fullName>
        <shortName evidence="15">F-ATPase subunit b</shortName>
    </alternativeName>
</protein>
<dbReference type="GO" id="GO:0046933">
    <property type="term" value="F:proton-transporting ATP synthase activity, rotational mechanism"/>
    <property type="evidence" value="ECO:0007669"/>
    <property type="project" value="UniProtKB-UniRule"/>
</dbReference>
<reference evidence="18 19" key="1">
    <citation type="submission" date="2019-08" db="EMBL/GenBank/DDBJ databases">
        <title>100 year-old enigma solved: identification of Planctomyces bekefii, the type genus and species of the phylum Planctomycetes.</title>
        <authorList>
            <person name="Svetlana D.N."/>
            <person name="Overmann J."/>
        </authorList>
    </citation>
    <scope>NUCLEOTIDE SEQUENCE [LARGE SCALE GENOMIC DNA]</scope>
    <source>
        <strain evidence="18">Phe10_nw2017</strain>
    </source>
</reference>
<evidence type="ECO:0000256" key="11">
    <source>
        <dbReference type="ARBA" id="ARBA00025198"/>
    </source>
</evidence>
<evidence type="ECO:0000256" key="8">
    <source>
        <dbReference type="ARBA" id="ARBA00023065"/>
    </source>
</evidence>
<keyword evidence="4 15" id="KW-0138">CF(0)</keyword>
<comment type="subcellular location">
    <subcellularLocation>
        <location evidence="15">Cell membrane</location>
        <topology evidence="15">Single-pass membrane protein</topology>
    </subcellularLocation>
    <subcellularLocation>
        <location evidence="14">Endomembrane system</location>
        <topology evidence="14">Single-pass membrane protein</topology>
    </subcellularLocation>
</comment>
<keyword evidence="10 15" id="KW-0066">ATP synthesis</keyword>
<evidence type="ECO:0000256" key="5">
    <source>
        <dbReference type="ARBA" id="ARBA00022692"/>
    </source>
</evidence>
<evidence type="ECO:0000256" key="15">
    <source>
        <dbReference type="HAMAP-Rule" id="MF_01398"/>
    </source>
</evidence>
<dbReference type="InterPro" id="IPR050059">
    <property type="entry name" value="ATP_synthase_B_chain"/>
</dbReference>
<evidence type="ECO:0000313" key="19">
    <source>
        <dbReference type="Proteomes" id="UP000321083"/>
    </source>
</evidence>
<keyword evidence="3 15" id="KW-1003">Cell membrane</keyword>
<evidence type="ECO:0000256" key="10">
    <source>
        <dbReference type="ARBA" id="ARBA00023310"/>
    </source>
</evidence>
<gene>
    <name evidence="15" type="primary">atpF</name>
    <name evidence="18" type="ORF">E3A20_18640</name>
</gene>
<dbReference type="CDD" id="cd06503">
    <property type="entry name" value="ATP-synt_Fo_b"/>
    <property type="match status" value="1"/>
</dbReference>
<keyword evidence="2 15" id="KW-0813">Transport</keyword>
<dbReference type="InterPro" id="IPR005864">
    <property type="entry name" value="ATP_synth_F0_bsu_bac"/>
</dbReference>
<evidence type="ECO:0000256" key="17">
    <source>
        <dbReference type="SAM" id="Coils"/>
    </source>
</evidence>
<keyword evidence="9 15" id="KW-0472">Membrane</keyword>
<dbReference type="PANTHER" id="PTHR33445:SF1">
    <property type="entry name" value="ATP SYNTHASE SUBUNIT B"/>
    <property type="match status" value="1"/>
</dbReference>
<feature type="transmembrane region" description="Helical" evidence="15">
    <location>
        <begin position="27"/>
        <end position="47"/>
    </location>
</feature>
<keyword evidence="8 15" id="KW-0406">Ion transport</keyword>
<dbReference type="GO" id="GO:0005886">
    <property type="term" value="C:plasma membrane"/>
    <property type="evidence" value="ECO:0007669"/>
    <property type="project" value="UniProtKB-SubCell"/>
</dbReference>
<evidence type="ECO:0000256" key="3">
    <source>
        <dbReference type="ARBA" id="ARBA00022475"/>
    </source>
</evidence>
<name>A0A5C6M4G8_9PLAN</name>
<evidence type="ECO:0000256" key="1">
    <source>
        <dbReference type="ARBA" id="ARBA00005513"/>
    </source>
</evidence>
<dbReference type="InterPro" id="IPR002146">
    <property type="entry name" value="ATP_synth_b/b'su_bac/chlpt"/>
</dbReference>
<dbReference type="AlphaFoldDB" id="A0A5C6M4G8"/>
<evidence type="ECO:0000256" key="4">
    <source>
        <dbReference type="ARBA" id="ARBA00022547"/>
    </source>
</evidence>
<dbReference type="Proteomes" id="UP000321083">
    <property type="component" value="Unassembled WGS sequence"/>
</dbReference>
<keyword evidence="6 15" id="KW-0375">Hydrogen ion transport</keyword>
<comment type="function">
    <text evidence="12">Component of the F(0) channel, it forms part of the peripheral stalk, linking F(1) to F(0). The b'-subunit is a diverged and duplicated form of b found in plants and photosynthetic bacteria.</text>
</comment>
<keyword evidence="17" id="KW-0175">Coiled coil</keyword>
<comment type="caution">
    <text evidence="18">The sequence shown here is derived from an EMBL/GenBank/DDBJ whole genome shotgun (WGS) entry which is preliminary data.</text>
</comment>
<dbReference type="EMBL" id="SRHE01000420">
    <property type="protein sequence ID" value="TWW09009.1"/>
    <property type="molecule type" value="Genomic_DNA"/>
</dbReference>
<dbReference type="GO" id="GO:0045259">
    <property type="term" value="C:proton-transporting ATP synthase complex"/>
    <property type="evidence" value="ECO:0007669"/>
    <property type="project" value="UniProtKB-KW"/>
</dbReference>
<dbReference type="PANTHER" id="PTHR33445">
    <property type="entry name" value="ATP SYNTHASE SUBUNIT B', CHLOROPLASTIC"/>
    <property type="match status" value="1"/>
</dbReference>
<comment type="subunit">
    <text evidence="15">F-type ATPases have 2 components, F(1) - the catalytic core - and F(0) - the membrane proton channel. F(1) has five subunits: alpha(3), beta(3), gamma(1), delta(1), epsilon(1). F(0) has three main subunits: a(1), b(2) and c(10-14). The alpha and beta chains form an alternating ring which encloses part of the gamma chain. F(1) is attached to F(0) by a central stalk formed by the gamma and epsilon chains, while a peripheral stalk is formed by the delta and b chains.</text>
</comment>
<evidence type="ECO:0000256" key="13">
    <source>
        <dbReference type="ARBA" id="ARBA00026054"/>
    </source>
</evidence>
<keyword evidence="19" id="KW-1185">Reference proteome</keyword>
<dbReference type="GO" id="GO:0012505">
    <property type="term" value="C:endomembrane system"/>
    <property type="evidence" value="ECO:0007669"/>
    <property type="project" value="UniProtKB-SubCell"/>
</dbReference>
<keyword evidence="7 15" id="KW-1133">Transmembrane helix</keyword>
<evidence type="ECO:0000256" key="12">
    <source>
        <dbReference type="ARBA" id="ARBA00025614"/>
    </source>
</evidence>
<evidence type="ECO:0000256" key="7">
    <source>
        <dbReference type="ARBA" id="ARBA00022989"/>
    </source>
</evidence>
<comment type="function">
    <text evidence="11 15">F(1)F(0) ATP synthase produces ATP from ADP in the presence of a proton or sodium gradient. F-type ATPases consist of two structural domains, F(1) containing the extramembraneous catalytic core and F(0) containing the membrane proton channel, linked together by a central stalk and a peripheral stalk. During catalysis, ATP synthesis in the catalytic domain of F(1) is coupled via a rotary mechanism of the central stalk subunits to proton translocation.</text>
</comment>
<feature type="coiled-coil region" evidence="17">
    <location>
        <begin position="58"/>
        <end position="99"/>
    </location>
</feature>
<accession>A0A5C6M4G8</accession>
<dbReference type="NCBIfam" id="TIGR01144">
    <property type="entry name" value="ATP_synt_b"/>
    <property type="match status" value="1"/>
</dbReference>
<evidence type="ECO:0000256" key="14">
    <source>
        <dbReference type="ARBA" id="ARBA00037847"/>
    </source>
</evidence>
<comment type="similarity">
    <text evidence="1 15 16">Belongs to the ATPase B chain family.</text>
</comment>
<organism evidence="18 19">
    <name type="scientific">Planctomyces bekefii</name>
    <dbReference type="NCBI Taxonomy" id="1653850"/>
    <lineage>
        <taxon>Bacteria</taxon>
        <taxon>Pseudomonadati</taxon>
        <taxon>Planctomycetota</taxon>
        <taxon>Planctomycetia</taxon>
        <taxon>Planctomycetales</taxon>
        <taxon>Planctomycetaceae</taxon>
        <taxon>Planctomyces</taxon>
    </lineage>
</organism>
<evidence type="ECO:0000313" key="18">
    <source>
        <dbReference type="EMBL" id="TWW09009.1"/>
    </source>
</evidence>
<keyword evidence="5 15" id="KW-0812">Transmembrane</keyword>
<sequence>MAVESSAEGDHGGGHETGVPMGLKGDLALWSLVVFFLFLLVLGKFAWKPMIEGLDKREAGIRSAIAEAEQNRKKAEAMLSDYQRQLREAEQHVQSMIAEARRDAERTSQDLIAGAQREVDLLCQRAKDEIRQAKDAALADVFSQLNAQVVLATEHVLGRTLQDSDQERLVTEALASIAR</sequence>
<dbReference type="GO" id="GO:0046961">
    <property type="term" value="F:proton-transporting ATPase activity, rotational mechanism"/>
    <property type="evidence" value="ECO:0007669"/>
    <property type="project" value="TreeGrafter"/>
</dbReference>
<evidence type="ECO:0000256" key="16">
    <source>
        <dbReference type="RuleBase" id="RU003848"/>
    </source>
</evidence>
<evidence type="ECO:0000256" key="9">
    <source>
        <dbReference type="ARBA" id="ARBA00023136"/>
    </source>
</evidence>
<reference evidence="18 19" key="2">
    <citation type="submission" date="2019-08" db="EMBL/GenBank/DDBJ databases">
        <authorList>
            <person name="Henke P."/>
        </authorList>
    </citation>
    <scope>NUCLEOTIDE SEQUENCE [LARGE SCALE GENOMIC DNA]</scope>
    <source>
        <strain evidence="18">Phe10_nw2017</strain>
    </source>
</reference>